<evidence type="ECO:0000313" key="2">
    <source>
        <dbReference type="RefSeq" id="XP_073938764.1"/>
    </source>
</evidence>
<sequence>MSASASVGGPVPLPPPGPAAALPPGSAARALHVELPSQQRRLRHLRNIAARNIVNRNGHQLLDTYFTLHLCTAEKIRKEFYRSEVIKNSLNPTWRSLDFGIMPDRLDTSVSCFVVKIWGGKDDIYQLLIEWKVCLDGLKFLGQQGSGSLICMSALWPMGSCLDYCSFMVYLEFRGCFLLDTAPCHSSPDPDPKLQMDQTVFAIYFTNSNQLSYKIQARNQNEIIFGLNDGYYGAPFEHKGYSNARKNILQVDQNCVRNSYDVFSLLRLHRAQCAIKQTQVTVQKIGKEIEEKLRLTSTSNELKKENECLQLKILVLRNELERQKKALGREVALLHKQQIALQDKGSAFSTEHSKLQLQKESLSELRKECTAKRELFLKTNAQLTIRCRQLLSELSYIYPIDLNEHKDYFVCGVRLPNSEDFQAKDDGSIAVALGYTAHLVSMISFFLHVPLRYPIIHKGSRSTIKDNINDKLTEKEREFPLYPKGGEKLQFDYGVYLLNKNIAQLRYQHGLGTPDLRQTLPNLKNFMEHGLMVRCDRHHTSSAIPVPKRQSSIFGGAAVGYSGGIPSPDKGHRKRASSENERLQYKTPPPSYNSALAQPVRTIPSVGESERKTASLSSSLDTSLDFSKENKKKGVDLGDTLNQGHVSMDTSQEQREALSGHPATVNGTLLPGEQAGPTSAQLSGEFHSAPGAELCCAVEQAEEIIGLEATGLTSGDQLEAFNCIPVDSAVAVECDEQVLGEFEEFSRRIYALNENVSSFRRPRRSSDK</sequence>
<organism evidence="1 2">
    <name type="scientific">Castor canadensis</name>
    <name type="common">American beaver</name>
    <dbReference type="NCBI Taxonomy" id="51338"/>
    <lineage>
        <taxon>Eukaryota</taxon>
        <taxon>Metazoa</taxon>
        <taxon>Chordata</taxon>
        <taxon>Craniata</taxon>
        <taxon>Vertebrata</taxon>
        <taxon>Euteleostomi</taxon>
        <taxon>Mammalia</taxon>
        <taxon>Eutheria</taxon>
        <taxon>Euarchontoglires</taxon>
        <taxon>Glires</taxon>
        <taxon>Rodentia</taxon>
        <taxon>Castorimorpha</taxon>
        <taxon>Castoridae</taxon>
        <taxon>Castor</taxon>
    </lineage>
</organism>
<keyword evidence="1" id="KW-1185">Reference proteome</keyword>
<dbReference type="Proteomes" id="UP001732720">
    <property type="component" value="Chromosome 1"/>
</dbReference>
<protein>
    <submittedName>
        <fullName evidence="2">UV radiation resistance-associated gene protein isoform X1</fullName>
    </submittedName>
</protein>
<name>A0AC58NAR8_CASCN</name>
<reference evidence="2" key="1">
    <citation type="submission" date="2025-08" db="UniProtKB">
        <authorList>
            <consortium name="RefSeq"/>
        </authorList>
    </citation>
    <scope>IDENTIFICATION</scope>
</reference>
<evidence type="ECO:0000313" key="1">
    <source>
        <dbReference type="Proteomes" id="UP001732720"/>
    </source>
</evidence>
<dbReference type="RefSeq" id="XP_073938764.1">
    <property type="nucleotide sequence ID" value="XM_074082663.1"/>
</dbReference>
<proteinExistence type="predicted"/>
<gene>
    <name evidence="2" type="primary">Uvrag</name>
</gene>
<accession>A0AC58NAR8</accession>